<dbReference type="Proteomes" id="UP000515908">
    <property type="component" value="Chromosome 28"/>
</dbReference>
<dbReference type="PANTHER" id="PTHR19370">
    <property type="entry name" value="NADH-CYTOCHROME B5 REDUCTASE"/>
    <property type="match status" value="1"/>
</dbReference>
<evidence type="ECO:0000256" key="5">
    <source>
        <dbReference type="PIRSR" id="PIRSR601834-1"/>
    </source>
</evidence>
<dbReference type="SUPFAM" id="SSF52343">
    <property type="entry name" value="Ferredoxin reductase-like, C-terminal NADP-linked domain"/>
    <property type="match status" value="1"/>
</dbReference>
<comment type="cofactor">
    <cofactor evidence="1 5">
        <name>FAD</name>
        <dbReference type="ChEBI" id="CHEBI:57692"/>
    </cofactor>
</comment>
<protein>
    <submittedName>
        <fullName evidence="8">Oxidoreductase FAD-binding domain containing protein, putative</fullName>
    </submittedName>
</protein>
<evidence type="ECO:0000313" key="8">
    <source>
        <dbReference type="EMBL" id="CAD2222845.1"/>
    </source>
</evidence>
<feature type="compositionally biased region" description="Basic and acidic residues" evidence="6">
    <location>
        <begin position="19"/>
        <end position="35"/>
    </location>
</feature>
<dbReference type="SUPFAM" id="SSF63380">
    <property type="entry name" value="Riboflavin synthase domain-like"/>
    <property type="match status" value="1"/>
</dbReference>
<feature type="binding site" evidence="5">
    <location>
        <position position="178"/>
    </location>
    <ligand>
        <name>FAD</name>
        <dbReference type="ChEBI" id="CHEBI:57692"/>
    </ligand>
</feature>
<feature type="binding site" evidence="5">
    <location>
        <position position="185"/>
    </location>
    <ligand>
        <name>FAD</name>
        <dbReference type="ChEBI" id="CHEBI:57692"/>
    </ligand>
</feature>
<evidence type="ECO:0000256" key="6">
    <source>
        <dbReference type="SAM" id="MobiDB-lite"/>
    </source>
</evidence>
<evidence type="ECO:0000256" key="1">
    <source>
        <dbReference type="ARBA" id="ARBA00001974"/>
    </source>
</evidence>
<evidence type="ECO:0000256" key="4">
    <source>
        <dbReference type="ARBA" id="ARBA00023002"/>
    </source>
</evidence>
<keyword evidence="2 5" id="KW-0285">Flavoprotein</keyword>
<keyword evidence="3 5" id="KW-0274">FAD</keyword>
<evidence type="ECO:0000313" key="9">
    <source>
        <dbReference type="Proteomes" id="UP000515908"/>
    </source>
</evidence>
<dbReference type="EMBL" id="LR877172">
    <property type="protein sequence ID" value="CAD2222845.1"/>
    <property type="molecule type" value="Genomic_DNA"/>
</dbReference>
<dbReference type="InterPro" id="IPR017927">
    <property type="entry name" value="FAD-bd_FR_type"/>
</dbReference>
<dbReference type="InterPro" id="IPR039261">
    <property type="entry name" value="FNR_nucleotide-bd"/>
</dbReference>
<organism evidence="8 9">
    <name type="scientific">Angomonas deanei</name>
    <dbReference type="NCBI Taxonomy" id="59799"/>
    <lineage>
        <taxon>Eukaryota</taxon>
        <taxon>Discoba</taxon>
        <taxon>Euglenozoa</taxon>
        <taxon>Kinetoplastea</taxon>
        <taxon>Metakinetoplastina</taxon>
        <taxon>Trypanosomatida</taxon>
        <taxon>Trypanosomatidae</taxon>
        <taxon>Strigomonadinae</taxon>
        <taxon>Angomonas</taxon>
    </lineage>
</organism>
<dbReference type="VEuPathDB" id="TriTrypDB:ADEAN_001039900"/>
<dbReference type="PANTHER" id="PTHR19370:SF190">
    <property type="entry name" value="NADH-CYTOCHROME B5 REDUCTASE-LIKE PROTEIN"/>
    <property type="match status" value="1"/>
</dbReference>
<dbReference type="GO" id="GO:0004128">
    <property type="term" value="F:cytochrome-b5 reductase activity, acting on NAD(P)H"/>
    <property type="evidence" value="ECO:0007669"/>
    <property type="project" value="TreeGrafter"/>
</dbReference>
<feature type="binding site" evidence="5">
    <location>
        <position position="159"/>
    </location>
    <ligand>
        <name>FAD</name>
        <dbReference type="ChEBI" id="CHEBI:57692"/>
    </ligand>
</feature>
<dbReference type="InterPro" id="IPR001834">
    <property type="entry name" value="CBR-like"/>
</dbReference>
<dbReference type="InterPro" id="IPR008333">
    <property type="entry name" value="Cbr1-like_FAD-bd_dom"/>
</dbReference>
<reference evidence="8 9" key="1">
    <citation type="submission" date="2020-08" db="EMBL/GenBank/DDBJ databases">
        <authorList>
            <person name="Newling K."/>
            <person name="Davey J."/>
            <person name="Forrester S."/>
        </authorList>
    </citation>
    <scope>NUCLEOTIDE SEQUENCE [LARGE SCALE GENOMIC DNA]</scope>
    <source>
        <strain evidence="9">Crithidia deanei Carvalho (ATCC PRA-265)</strain>
    </source>
</reference>
<keyword evidence="9" id="KW-1185">Reference proteome</keyword>
<name>S9UKN7_9TRYP</name>
<dbReference type="Pfam" id="PF00970">
    <property type="entry name" value="FAD_binding_6"/>
    <property type="match status" value="1"/>
</dbReference>
<dbReference type="Gene3D" id="3.40.50.80">
    <property type="entry name" value="Nucleotide-binding domain of ferredoxin-NADP reductase (FNR) module"/>
    <property type="match status" value="1"/>
</dbReference>
<feature type="binding site" evidence="5">
    <location>
        <position position="161"/>
    </location>
    <ligand>
        <name>FAD</name>
        <dbReference type="ChEBI" id="CHEBI:57692"/>
    </ligand>
</feature>
<sequence>MPPKPWETREQLPPGGEHSTFHESGAHRKYSDPKKKPTPPKRWSYVFQDTPELIAEALNDINKGYILRLAAVVGVTGILSYALWSRIATRQEEKPLAKRWSLFSRPVPITLLEKDRQEGSDVYVYRFALPNSYDYAGYDPVSSVQILSGQVRGLSSLKRWYTPITHPNERGFIEFAIKDCDPGRMSARLRGLQLGDVVYLGRWMKEFDYRKHLTNAAGELGLICTTSGASVALQLMQVIDKNKEDKTKLKVLYCHFTANGIPFKKEYFDKFIERNKERIRVSYNVLSLGGKKKEDGFVLGENTFLGNIDSSTVEATMPPPIITKQIKGEDEKDVVQARRPYMCVCGPQSMLTYVCGRTSPISNYYYWQGWPYRYTGFLKDMGYTRDQVYKFGVSTHFLAVH</sequence>
<feature type="region of interest" description="Disordered" evidence="6">
    <location>
        <begin position="1"/>
        <end position="42"/>
    </location>
</feature>
<dbReference type="AlphaFoldDB" id="S9UKN7"/>
<keyword evidence="4" id="KW-0560">Oxidoreductase</keyword>
<dbReference type="OrthoDB" id="432685at2759"/>
<evidence type="ECO:0000256" key="3">
    <source>
        <dbReference type="ARBA" id="ARBA00022827"/>
    </source>
</evidence>
<dbReference type="PROSITE" id="PS51384">
    <property type="entry name" value="FAD_FR"/>
    <property type="match status" value="1"/>
</dbReference>
<evidence type="ECO:0000256" key="2">
    <source>
        <dbReference type="ARBA" id="ARBA00022630"/>
    </source>
</evidence>
<accession>S9UKN7</accession>
<feature type="domain" description="FAD-binding FR-type" evidence="7">
    <location>
        <begin position="104"/>
        <end position="210"/>
    </location>
</feature>
<feature type="compositionally biased region" description="Basic and acidic residues" evidence="6">
    <location>
        <begin position="1"/>
        <end position="10"/>
    </location>
</feature>
<dbReference type="Gene3D" id="2.40.30.10">
    <property type="entry name" value="Translation factors"/>
    <property type="match status" value="1"/>
</dbReference>
<dbReference type="CDD" id="cd06183">
    <property type="entry name" value="cyt_b5_reduct_like"/>
    <property type="match status" value="1"/>
</dbReference>
<gene>
    <name evidence="8" type="ORF">ADEAN_001039900</name>
</gene>
<evidence type="ECO:0000259" key="7">
    <source>
        <dbReference type="PROSITE" id="PS51384"/>
    </source>
</evidence>
<dbReference type="InterPro" id="IPR017938">
    <property type="entry name" value="Riboflavin_synthase-like_b-brl"/>
</dbReference>
<proteinExistence type="predicted"/>
<feature type="binding site" evidence="5">
    <location>
        <position position="186"/>
    </location>
    <ligand>
        <name>FAD</name>
        <dbReference type="ChEBI" id="CHEBI:57692"/>
    </ligand>
</feature>